<organism evidence="4 5">
    <name type="scientific">Corchorus olitorius</name>
    <dbReference type="NCBI Taxonomy" id="93759"/>
    <lineage>
        <taxon>Eukaryota</taxon>
        <taxon>Viridiplantae</taxon>
        <taxon>Streptophyta</taxon>
        <taxon>Embryophyta</taxon>
        <taxon>Tracheophyta</taxon>
        <taxon>Spermatophyta</taxon>
        <taxon>Magnoliopsida</taxon>
        <taxon>eudicotyledons</taxon>
        <taxon>Gunneridae</taxon>
        <taxon>Pentapetalae</taxon>
        <taxon>rosids</taxon>
        <taxon>malvids</taxon>
        <taxon>Malvales</taxon>
        <taxon>Malvaceae</taxon>
        <taxon>Grewioideae</taxon>
        <taxon>Apeibeae</taxon>
        <taxon>Corchorus</taxon>
    </lineage>
</organism>
<reference evidence="5" key="1">
    <citation type="submission" date="2013-09" db="EMBL/GenBank/DDBJ databases">
        <title>Corchorus olitorius genome sequencing.</title>
        <authorList>
            <person name="Alam M."/>
            <person name="Haque M.S."/>
            <person name="Islam M.S."/>
            <person name="Emdad E.M."/>
            <person name="Islam M.M."/>
            <person name="Ahmed B."/>
            <person name="Halim A."/>
            <person name="Hossen Q.M.M."/>
            <person name="Hossain M.Z."/>
            <person name="Ahmed R."/>
            <person name="Khan M.M."/>
            <person name="Islam R."/>
            <person name="Rashid M.M."/>
            <person name="Khan S.A."/>
            <person name="Rahman M.S."/>
            <person name="Alam M."/>
            <person name="Yahiya A.S."/>
            <person name="Khan M.S."/>
            <person name="Azam M.S."/>
            <person name="Haque T."/>
            <person name="Lashkar M.Z.H."/>
            <person name="Akhand A.I."/>
            <person name="Morshed G."/>
            <person name="Roy S."/>
            <person name="Uddin K.S."/>
            <person name="Rabeya T."/>
            <person name="Hossain A.S."/>
            <person name="Chowdhury A."/>
            <person name="Snigdha A.R."/>
            <person name="Mortoza M.S."/>
            <person name="Matin S.A."/>
            <person name="Hoque S.M.E."/>
            <person name="Islam M.K."/>
            <person name="Roy D.K."/>
            <person name="Haider R."/>
            <person name="Moosa M.M."/>
            <person name="Elias S.M."/>
            <person name="Hasan A.M."/>
            <person name="Jahan S."/>
            <person name="Shafiuddin M."/>
            <person name="Mahmood N."/>
            <person name="Shommy N.S."/>
        </authorList>
    </citation>
    <scope>NUCLEOTIDE SEQUENCE [LARGE SCALE GENOMIC DNA]</scope>
    <source>
        <strain evidence="5">cv. O-4</strain>
    </source>
</reference>
<dbReference type="Proteomes" id="UP000187203">
    <property type="component" value="Unassembled WGS sequence"/>
</dbReference>
<dbReference type="PANTHER" id="PTHR31301">
    <property type="entry name" value="LOB DOMAIN-CONTAINING PROTEIN 4-RELATED"/>
    <property type="match status" value="1"/>
</dbReference>
<feature type="region of interest" description="Disordered" evidence="2">
    <location>
        <begin position="283"/>
        <end position="324"/>
    </location>
</feature>
<gene>
    <name evidence="4" type="ORF">COLO4_11364</name>
</gene>
<dbReference type="STRING" id="93759.A0A1R3K4R4"/>
<dbReference type="Pfam" id="PF03195">
    <property type="entry name" value="LOB"/>
    <property type="match status" value="1"/>
</dbReference>
<dbReference type="AlphaFoldDB" id="A0A1R3K4R4"/>
<keyword evidence="5" id="KW-1185">Reference proteome</keyword>
<comment type="caution">
    <text evidence="4">The sequence shown here is derived from an EMBL/GenBank/DDBJ whole genome shotgun (WGS) entry which is preliminary data.</text>
</comment>
<feature type="domain" description="LOB" evidence="3">
    <location>
        <begin position="6"/>
        <end position="107"/>
    </location>
</feature>
<dbReference type="EMBL" id="AWUE01014690">
    <property type="protein sequence ID" value="OMP02080.1"/>
    <property type="molecule type" value="Genomic_DNA"/>
</dbReference>
<proteinExistence type="inferred from homology"/>
<evidence type="ECO:0000256" key="1">
    <source>
        <dbReference type="ARBA" id="ARBA00005474"/>
    </source>
</evidence>
<comment type="similarity">
    <text evidence="1">Belongs to the LOB domain-containing protein family.</text>
</comment>
<sequence>MSSSNSPCAACKFLRRKCTQECVFAPYFPPDNPQKFANVHKVFGASNVAKLLNELNASQREDAVNSLAYEAEARLRDPVYGCVGLISILQHRLKQMQLDLNNAKKELATFIGPQAMLPILQPPPFNLPQHVGNPSSSAVMQHNMMPMMGIPSAAAAAAASHGGPLVIREPQQQQQIFEAQQQLAAVVAAREQQEMFRGYEQAPHHQGQQQQEIVRFNSGFEGTGSVTATGFNQITTAAAMSPSLALGSFDNPYQIHQTQQQDHHHHHSHGGHSLQAQLLLQPQQGQTPQQVQQNQNQQTHQSHQQQQQQQRSGSEEGRSIGPSC</sequence>
<name>A0A1R3K4R4_9ROSI</name>
<evidence type="ECO:0000313" key="5">
    <source>
        <dbReference type="Proteomes" id="UP000187203"/>
    </source>
</evidence>
<dbReference type="PROSITE" id="PS50891">
    <property type="entry name" value="LOB"/>
    <property type="match status" value="1"/>
</dbReference>
<evidence type="ECO:0000256" key="2">
    <source>
        <dbReference type="SAM" id="MobiDB-lite"/>
    </source>
</evidence>
<dbReference type="OrthoDB" id="772606at2759"/>
<evidence type="ECO:0000313" key="4">
    <source>
        <dbReference type="EMBL" id="OMP02080.1"/>
    </source>
</evidence>
<dbReference type="PANTHER" id="PTHR31301:SF68">
    <property type="entry name" value="LOB DOMAIN-CONTAINING PROTEIN 32-RELATED"/>
    <property type="match status" value="1"/>
</dbReference>
<dbReference type="InterPro" id="IPR004883">
    <property type="entry name" value="LOB"/>
</dbReference>
<feature type="compositionally biased region" description="Low complexity" evidence="2">
    <location>
        <begin position="283"/>
        <end position="310"/>
    </location>
</feature>
<accession>A0A1R3K4R4</accession>
<evidence type="ECO:0000259" key="3">
    <source>
        <dbReference type="PROSITE" id="PS50891"/>
    </source>
</evidence>
<protein>
    <recommendedName>
        <fullName evidence="3">LOB domain-containing protein</fullName>
    </recommendedName>
</protein>